<accession>A0A0L0D5T6</accession>
<keyword evidence="2 6" id="KW-0812">Transmembrane</keyword>
<proteinExistence type="predicted"/>
<keyword evidence="9" id="KW-1185">Reference proteome</keyword>
<evidence type="ECO:0000313" key="9">
    <source>
        <dbReference type="Proteomes" id="UP000054408"/>
    </source>
</evidence>
<evidence type="ECO:0000256" key="6">
    <source>
        <dbReference type="SAM" id="Phobius"/>
    </source>
</evidence>
<feature type="compositionally biased region" description="Low complexity" evidence="5">
    <location>
        <begin position="261"/>
        <end position="296"/>
    </location>
</feature>
<dbReference type="PANTHER" id="PTHR21324:SF2">
    <property type="entry name" value="EG:22E5.9 PROTEIN"/>
    <property type="match status" value="1"/>
</dbReference>
<sequence>MMQRTTLHKVAAYGTIATTLVTIFTCVVISSATDSWYGGLTVPYISDTGREKPETYLFAIGMSTAALLAGVVATTEASYLRAHLGALKLPADSGKLPVRFGWLGASPVVLSRMATVAWINHLLAVPFGIIVGTVSTRVSIGLHVLGAAGFFLFTMIATVLNTIVVGQALSGGAVWLSLSFKLKRVLVSMACVTVILYQGVGRVVACDAPDNDGVYDYRESRIGLPFLTIVATYALDIFDAALHRSPSVSDGEAALADAHHAGSGSDSGSDSGSGSGSPTVTGTDTGTGSASRSTAS</sequence>
<dbReference type="Pfam" id="PF10277">
    <property type="entry name" value="Frag1"/>
    <property type="match status" value="1"/>
</dbReference>
<dbReference type="GO" id="GO:0012505">
    <property type="term" value="C:endomembrane system"/>
    <property type="evidence" value="ECO:0007669"/>
    <property type="project" value="UniProtKB-SubCell"/>
</dbReference>
<dbReference type="InterPro" id="IPR019402">
    <property type="entry name" value="CWH43_N"/>
</dbReference>
<dbReference type="InterPro" id="IPR050911">
    <property type="entry name" value="DRAM/TMEM150_Autophagy_Mod"/>
</dbReference>
<feature type="transmembrane region" description="Helical" evidence="6">
    <location>
        <begin position="12"/>
        <end position="36"/>
    </location>
</feature>
<feature type="region of interest" description="Disordered" evidence="5">
    <location>
        <begin position="253"/>
        <end position="296"/>
    </location>
</feature>
<evidence type="ECO:0000256" key="5">
    <source>
        <dbReference type="SAM" id="MobiDB-lite"/>
    </source>
</evidence>
<keyword evidence="4 6" id="KW-0472">Membrane</keyword>
<evidence type="ECO:0000256" key="1">
    <source>
        <dbReference type="ARBA" id="ARBA00004127"/>
    </source>
</evidence>
<dbReference type="GeneID" id="25563530"/>
<evidence type="ECO:0000313" key="8">
    <source>
        <dbReference type="EMBL" id="KNC47737.1"/>
    </source>
</evidence>
<feature type="domain" description="CWH43-like N-terminal" evidence="7">
    <location>
        <begin position="14"/>
        <end position="197"/>
    </location>
</feature>
<dbReference type="AlphaFoldDB" id="A0A0L0D5T6"/>
<keyword evidence="3 6" id="KW-1133">Transmembrane helix</keyword>
<protein>
    <recommendedName>
        <fullName evidence="7">CWH43-like N-terminal domain-containing protein</fullName>
    </recommendedName>
</protein>
<feature type="transmembrane region" description="Helical" evidence="6">
    <location>
        <begin position="185"/>
        <end position="204"/>
    </location>
</feature>
<evidence type="ECO:0000256" key="3">
    <source>
        <dbReference type="ARBA" id="ARBA00022989"/>
    </source>
</evidence>
<feature type="transmembrane region" description="Helical" evidence="6">
    <location>
        <begin position="140"/>
        <end position="164"/>
    </location>
</feature>
<reference evidence="8 9" key="1">
    <citation type="submission" date="2010-05" db="EMBL/GenBank/DDBJ databases">
        <title>The Genome Sequence of Thecamonas trahens ATCC 50062.</title>
        <authorList>
            <consortium name="The Broad Institute Genome Sequencing Platform"/>
            <person name="Russ C."/>
            <person name="Cuomo C."/>
            <person name="Shea T."/>
            <person name="Young S.K."/>
            <person name="Zeng Q."/>
            <person name="Koehrsen M."/>
            <person name="Haas B."/>
            <person name="Borodovsky M."/>
            <person name="Guigo R."/>
            <person name="Alvarado L."/>
            <person name="Berlin A."/>
            <person name="Bochicchio J."/>
            <person name="Borenstein D."/>
            <person name="Chapman S."/>
            <person name="Chen Z."/>
            <person name="Freedman E."/>
            <person name="Gellesch M."/>
            <person name="Goldberg J."/>
            <person name="Griggs A."/>
            <person name="Gujja S."/>
            <person name="Heilman E."/>
            <person name="Heiman D."/>
            <person name="Hepburn T."/>
            <person name="Howarth C."/>
            <person name="Jen D."/>
            <person name="Larson L."/>
            <person name="Mehta T."/>
            <person name="Park D."/>
            <person name="Pearson M."/>
            <person name="Roberts A."/>
            <person name="Saif S."/>
            <person name="Shenoy N."/>
            <person name="Sisk P."/>
            <person name="Stolte C."/>
            <person name="Sykes S."/>
            <person name="Thomson T."/>
            <person name="Walk T."/>
            <person name="White J."/>
            <person name="Yandava C."/>
            <person name="Burger G."/>
            <person name="Gray M.W."/>
            <person name="Holland P.W.H."/>
            <person name="King N."/>
            <person name="Lang F.B.F."/>
            <person name="Roger A.J."/>
            <person name="Ruiz-Trillo I."/>
            <person name="Lander E."/>
            <person name="Nusbaum C."/>
        </authorList>
    </citation>
    <scope>NUCLEOTIDE SEQUENCE [LARGE SCALE GENOMIC DNA]</scope>
    <source>
        <strain evidence="8 9">ATCC 50062</strain>
    </source>
</reference>
<organism evidence="8 9">
    <name type="scientific">Thecamonas trahens ATCC 50062</name>
    <dbReference type="NCBI Taxonomy" id="461836"/>
    <lineage>
        <taxon>Eukaryota</taxon>
        <taxon>Apusozoa</taxon>
        <taxon>Apusomonadida</taxon>
        <taxon>Apusomonadidae</taxon>
        <taxon>Thecamonas</taxon>
    </lineage>
</organism>
<evidence type="ECO:0000256" key="2">
    <source>
        <dbReference type="ARBA" id="ARBA00022692"/>
    </source>
</evidence>
<evidence type="ECO:0000256" key="4">
    <source>
        <dbReference type="ARBA" id="ARBA00023136"/>
    </source>
</evidence>
<dbReference type="EMBL" id="GL349448">
    <property type="protein sequence ID" value="KNC47737.1"/>
    <property type="molecule type" value="Genomic_DNA"/>
</dbReference>
<dbReference type="RefSeq" id="XP_013759215.1">
    <property type="nucleotide sequence ID" value="XM_013903761.1"/>
</dbReference>
<gene>
    <name evidence="8" type="ORF">AMSG_03964</name>
</gene>
<dbReference type="OrthoDB" id="191706at2759"/>
<dbReference type="Proteomes" id="UP000054408">
    <property type="component" value="Unassembled WGS sequence"/>
</dbReference>
<feature type="transmembrane region" description="Helical" evidence="6">
    <location>
        <begin position="56"/>
        <end position="79"/>
    </location>
</feature>
<dbReference type="PANTHER" id="PTHR21324">
    <property type="entry name" value="FASTING-INDUCIBLE INTEGRAL MEMBRANE PROTEIN TM6P1-RELATED"/>
    <property type="match status" value="1"/>
</dbReference>
<comment type="subcellular location">
    <subcellularLocation>
        <location evidence="1">Endomembrane system</location>
        <topology evidence="1">Multi-pass membrane protein</topology>
    </subcellularLocation>
</comment>
<evidence type="ECO:0000259" key="7">
    <source>
        <dbReference type="Pfam" id="PF10277"/>
    </source>
</evidence>
<name>A0A0L0D5T6_THETB</name>